<keyword evidence="5" id="KW-0813">Transport</keyword>
<name>A0A8C9BXR5_PHOSS</name>
<reference evidence="19" key="2">
    <citation type="submission" date="2025-08" db="UniProtKB">
        <authorList>
            <consortium name="Ensembl"/>
        </authorList>
    </citation>
    <scope>IDENTIFICATION</scope>
</reference>
<evidence type="ECO:0000256" key="7">
    <source>
        <dbReference type="ARBA" id="ARBA00022723"/>
    </source>
</evidence>
<dbReference type="Ensembl" id="ENSPSNT00000014725.1">
    <property type="protein sequence ID" value="ENSPSNP00000013006.1"/>
    <property type="gene ID" value="ENSPSNG00000009606.1"/>
</dbReference>
<evidence type="ECO:0000256" key="2">
    <source>
        <dbReference type="ARBA" id="ARBA00004906"/>
    </source>
</evidence>
<evidence type="ECO:0000256" key="8">
    <source>
        <dbReference type="ARBA" id="ARBA00022771"/>
    </source>
</evidence>
<proteinExistence type="inferred from homology"/>
<comment type="function">
    <text evidence="15">Component of a retrotranslocation channel required for peroxisome organization by mediating export of the PEX5 receptor from peroxisomes to the cytosol, thereby promoting PEX5 recycling. The retrotranslocation channel is composed of PEX2, PEX10 and PEX12; each subunit contributing transmembrane segments that coassemble into an open channel that specifically allows the passage of PEX5 through the peroxisomal membrane. PEX12 also regulates PEX5 recycling by activating the E3 ubiquitin-protein ligase activity of PEX10. When PEX5 recycling is compromised, PEX12 stimulates PEX10-mediated polyubiquitination of PEX5, leading to its subsequent degradation.</text>
</comment>
<keyword evidence="6" id="KW-0812">Transmembrane</keyword>
<evidence type="ECO:0000256" key="16">
    <source>
        <dbReference type="ARBA" id="ARBA00046615"/>
    </source>
</evidence>
<dbReference type="GO" id="GO:1990429">
    <property type="term" value="C:peroxisomal importomer complex"/>
    <property type="evidence" value="ECO:0007669"/>
    <property type="project" value="TreeGrafter"/>
</dbReference>
<evidence type="ECO:0000256" key="6">
    <source>
        <dbReference type="ARBA" id="ARBA00022692"/>
    </source>
</evidence>
<evidence type="ECO:0000256" key="11">
    <source>
        <dbReference type="ARBA" id="ARBA00022989"/>
    </source>
</evidence>
<evidence type="ECO:0000256" key="5">
    <source>
        <dbReference type="ARBA" id="ARBA00022448"/>
    </source>
</evidence>
<evidence type="ECO:0000313" key="20">
    <source>
        <dbReference type="Proteomes" id="UP000694554"/>
    </source>
</evidence>
<dbReference type="PANTHER" id="PTHR12888">
    <property type="entry name" value="PEROXISOME ASSEMBLY PROTEIN 12 PEROXIN-12"/>
    <property type="match status" value="1"/>
</dbReference>
<dbReference type="AlphaFoldDB" id="A0A8C9BXR5"/>
<dbReference type="Pfam" id="PF04757">
    <property type="entry name" value="Pex2_Pex12"/>
    <property type="match status" value="1"/>
</dbReference>
<evidence type="ECO:0000256" key="10">
    <source>
        <dbReference type="ARBA" id="ARBA00022927"/>
    </source>
</evidence>
<dbReference type="PIRSF" id="PIRSF038074">
    <property type="entry name" value="Peroxisome_assembly_p12"/>
    <property type="match status" value="1"/>
</dbReference>
<evidence type="ECO:0000256" key="3">
    <source>
        <dbReference type="ARBA" id="ARBA00008704"/>
    </source>
</evidence>
<keyword evidence="11" id="KW-1133">Transmembrane helix</keyword>
<organism evidence="19 20">
    <name type="scientific">Phocoena sinus</name>
    <name type="common">Vaquita</name>
    <dbReference type="NCBI Taxonomy" id="42100"/>
    <lineage>
        <taxon>Eukaryota</taxon>
        <taxon>Metazoa</taxon>
        <taxon>Chordata</taxon>
        <taxon>Craniata</taxon>
        <taxon>Vertebrata</taxon>
        <taxon>Euteleostomi</taxon>
        <taxon>Mammalia</taxon>
        <taxon>Eutheria</taxon>
        <taxon>Laurasiatheria</taxon>
        <taxon>Artiodactyla</taxon>
        <taxon>Whippomorpha</taxon>
        <taxon>Cetacea</taxon>
        <taxon>Odontoceti</taxon>
        <taxon>Phocoenidae</taxon>
        <taxon>Phocoena</taxon>
    </lineage>
</organism>
<dbReference type="GO" id="GO:0006513">
    <property type="term" value="P:protein monoubiquitination"/>
    <property type="evidence" value="ECO:0007669"/>
    <property type="project" value="TreeGrafter"/>
</dbReference>
<evidence type="ECO:0000256" key="9">
    <source>
        <dbReference type="ARBA" id="ARBA00022833"/>
    </source>
</evidence>
<dbReference type="GO" id="GO:0008270">
    <property type="term" value="F:zinc ion binding"/>
    <property type="evidence" value="ECO:0007669"/>
    <property type="project" value="UniProtKB-KW"/>
</dbReference>
<accession>A0A8C9BXR5</accession>
<dbReference type="GO" id="GO:0005778">
    <property type="term" value="C:peroxisomal membrane"/>
    <property type="evidence" value="ECO:0007669"/>
    <property type="project" value="UniProtKB-SubCell"/>
</dbReference>
<dbReference type="Gene3D" id="3.30.40.10">
    <property type="entry name" value="Zinc/RING finger domain, C3HC4 (zinc finger)"/>
    <property type="match status" value="1"/>
</dbReference>
<evidence type="ECO:0000313" key="19">
    <source>
        <dbReference type="Ensembl" id="ENSPSNP00000013006.1"/>
    </source>
</evidence>
<dbReference type="SUPFAM" id="SSF57850">
    <property type="entry name" value="RING/U-box"/>
    <property type="match status" value="1"/>
</dbReference>
<evidence type="ECO:0000256" key="12">
    <source>
        <dbReference type="ARBA" id="ARBA00023136"/>
    </source>
</evidence>
<evidence type="ECO:0000259" key="18">
    <source>
        <dbReference type="Pfam" id="PF04757"/>
    </source>
</evidence>
<keyword evidence="10" id="KW-0653">Protein transport</keyword>
<protein>
    <recommendedName>
        <fullName evidence="4 17">Peroxisome assembly protein 12</fullName>
    </recommendedName>
    <alternativeName>
        <fullName evidence="14 17">Peroxin-12</fullName>
    </alternativeName>
</protein>
<feature type="domain" description="Pex N-terminal" evidence="18">
    <location>
        <begin position="26"/>
        <end position="251"/>
    </location>
</feature>
<evidence type="ECO:0000256" key="15">
    <source>
        <dbReference type="ARBA" id="ARBA00045862"/>
    </source>
</evidence>
<dbReference type="GO" id="GO:0004842">
    <property type="term" value="F:ubiquitin-protein transferase activity"/>
    <property type="evidence" value="ECO:0007669"/>
    <property type="project" value="TreeGrafter"/>
</dbReference>
<keyword evidence="9" id="KW-0862">Zinc</keyword>
<evidence type="ECO:0000256" key="14">
    <source>
        <dbReference type="ARBA" id="ARBA00029692"/>
    </source>
</evidence>
<evidence type="ECO:0000256" key="1">
    <source>
        <dbReference type="ARBA" id="ARBA00004585"/>
    </source>
</evidence>
<comment type="similarity">
    <text evidence="3 17">Belongs to the pex2/pex10/pex12 family.</text>
</comment>
<dbReference type="CDD" id="cd16451">
    <property type="entry name" value="mRING_PEX12"/>
    <property type="match status" value="1"/>
</dbReference>
<dbReference type="PANTHER" id="PTHR12888:SF0">
    <property type="entry name" value="PEROXISOME ASSEMBLY PROTEIN 12"/>
    <property type="match status" value="1"/>
</dbReference>
<keyword evidence="13 17" id="KW-0576">Peroxisome</keyword>
<comment type="subcellular location">
    <subcellularLocation>
        <location evidence="1">Peroxisome membrane</location>
        <topology evidence="1">Multi-pass membrane protein</topology>
    </subcellularLocation>
</comment>
<keyword evidence="7" id="KW-0479">Metal-binding</keyword>
<dbReference type="InterPro" id="IPR013083">
    <property type="entry name" value="Znf_RING/FYVE/PHD"/>
</dbReference>
<comment type="pathway">
    <text evidence="2">Protein modification; protein ubiquitination.</text>
</comment>
<evidence type="ECO:0000256" key="4">
    <source>
        <dbReference type="ARBA" id="ARBA00018980"/>
    </source>
</evidence>
<evidence type="ECO:0000256" key="17">
    <source>
        <dbReference type="PIRNR" id="PIRNR038074"/>
    </source>
</evidence>
<dbReference type="FunFam" id="3.30.40.10:FF:000266">
    <property type="entry name" value="Peroxisome assembly protein 12"/>
    <property type="match status" value="1"/>
</dbReference>
<dbReference type="InterPro" id="IPR017375">
    <property type="entry name" value="PEX12"/>
</dbReference>
<keyword evidence="8" id="KW-0863">Zinc-finger</keyword>
<dbReference type="Proteomes" id="UP000694554">
    <property type="component" value="Chromosome 20"/>
</dbReference>
<dbReference type="GeneTree" id="ENSGT00390000016209"/>
<sequence>MAEHGAHITTASAVDDQPAIFEVVAQESLMTAVRPALHHVVKGFLWKWFDEIFTLRGLLLQQHYLSKTSASFSENFYGLKRIVMGDTHKLQRLASAGLPKKQLWKSVIFLVLLPSLKVKLEKLISSLREEDEYSIHPPTSRWKQFYRAFLAAYPFVNMAWEGWFLVQQLRYILGKAQHHSPLLSPAGVRLGRLTVQDIQALEHKPAGASMVQQPKMKSALKLAVGGAASCLSTGLSVGVFFLQFLEWWYSSGNQETIKSLTALPTPPPPVPLDYNSDSPLLPQMKTVCPLCRKNRVNDTVLATSGYVFCYRCVFNYVRSHRACPITGYPTQVQHLIKLYSPEN</sequence>
<dbReference type="GO" id="GO:0016558">
    <property type="term" value="P:protein import into peroxisome matrix"/>
    <property type="evidence" value="ECO:0007669"/>
    <property type="project" value="UniProtKB-UniRule"/>
</dbReference>
<reference evidence="19" key="3">
    <citation type="submission" date="2025-09" db="UniProtKB">
        <authorList>
            <consortium name="Ensembl"/>
        </authorList>
    </citation>
    <scope>IDENTIFICATION</scope>
</reference>
<keyword evidence="20" id="KW-1185">Reference proteome</keyword>
<dbReference type="InterPro" id="IPR006845">
    <property type="entry name" value="Pex_N"/>
</dbReference>
<comment type="subunit">
    <text evidence="16">Component of the PEX2-PEX10-PEX12 retrotranslocation channel, composed of PEX2, PEX10 and PEX12. Interacts with PEX19 via its cytoplasmic domain.</text>
</comment>
<keyword evidence="12 17" id="KW-0472">Membrane</keyword>
<evidence type="ECO:0000256" key="13">
    <source>
        <dbReference type="ARBA" id="ARBA00023140"/>
    </source>
</evidence>
<reference evidence="19" key="1">
    <citation type="submission" date="2019-08" db="EMBL/GenBank/DDBJ databases">
        <title>Phocoena sinus (Vaquita) genome, mPhoSin1, primary haplotype.</title>
        <authorList>
            <person name="Morin P."/>
            <person name="Mountcastle J."/>
            <person name="Fungtammasan C."/>
            <person name="Rhie A."/>
            <person name="Rojas-Bracho L."/>
            <person name="Smith C.R."/>
            <person name="Taylor B.L."/>
            <person name="Gulland F.M.D."/>
            <person name="Musser W."/>
            <person name="Houck M."/>
            <person name="Haase B."/>
            <person name="Paez S."/>
            <person name="Howe K."/>
            <person name="Torrance J."/>
            <person name="Formenti G."/>
            <person name="Phillippy A."/>
            <person name="Ryder O."/>
            <person name="Jarvis E.D."/>
            <person name="Fedrigo O."/>
        </authorList>
    </citation>
    <scope>NUCLEOTIDE SEQUENCE [LARGE SCALE GENOMIC DNA]</scope>
</reference>